<dbReference type="Proteomes" id="UP000199405">
    <property type="component" value="Unassembled WGS sequence"/>
</dbReference>
<reference evidence="2 3" key="1">
    <citation type="submission" date="2016-06" db="EMBL/GenBank/DDBJ databases">
        <authorList>
            <person name="Varghese N."/>
            <person name="Submissions Spin"/>
        </authorList>
    </citation>
    <scope>NUCLEOTIDE SEQUENCE [LARGE SCALE GENOMIC DNA]</scope>
    <source>
        <strain evidence="2 3">DSM 45142</strain>
    </source>
</reference>
<keyword evidence="1" id="KW-1133">Transmembrane helix</keyword>
<feature type="transmembrane region" description="Helical" evidence="1">
    <location>
        <begin position="137"/>
        <end position="155"/>
    </location>
</feature>
<comment type="caution">
    <text evidence="2">The sequence shown here is derived from an EMBL/GenBank/DDBJ whole genome shotgun (WGS) entry which is preliminary data.</text>
</comment>
<feature type="transmembrane region" description="Helical" evidence="1">
    <location>
        <begin position="66"/>
        <end position="86"/>
    </location>
</feature>
<dbReference type="EMBL" id="FMCQ01000013">
    <property type="protein sequence ID" value="SCF15941.1"/>
    <property type="molecule type" value="Genomic_DNA"/>
</dbReference>
<protein>
    <submittedName>
        <fullName evidence="2">Peptidase family M50</fullName>
    </submittedName>
</protein>
<accession>A0ABY0KVC0</accession>
<evidence type="ECO:0000256" key="1">
    <source>
        <dbReference type="SAM" id="Phobius"/>
    </source>
</evidence>
<keyword evidence="1" id="KW-0472">Membrane</keyword>
<evidence type="ECO:0000313" key="2">
    <source>
        <dbReference type="EMBL" id="SCF15941.1"/>
    </source>
</evidence>
<feature type="transmembrane region" description="Helical" evidence="1">
    <location>
        <begin position="106"/>
        <end position="125"/>
    </location>
</feature>
<evidence type="ECO:0000313" key="3">
    <source>
        <dbReference type="Proteomes" id="UP000199405"/>
    </source>
</evidence>
<keyword evidence="1" id="KW-0812">Transmembrane</keyword>
<name>A0ABY0KVC0_9ACTN</name>
<keyword evidence="3" id="KW-1185">Reference proteome</keyword>
<sequence>MLVTRPYHLPVKLRRRLVAVCLLLALEAAAFALLVTESVTGAIVAAGLTCVSLWLHLVLHECGHLVVAKLLGLPVVAVRIAPFNGWRNEVSVRPSPSTAALPLRMVLFYLGGPLANLSAATALVVASGYTGTALTRLTLLGAAFVGALLALTNLVPGRATRSDGQNLLRWLRAPAAAREGLGAGYYQEEVVRALRAVARVAGDVHRVGIQARAGSDPLLALAAYQQRLSTAHTQSAELVEEAERLAALARASSTDPATAAAIGQMLSVQFGLWYLYAAVVTGSPVARREVREISELAGIAARTQPHAFSARIAMSLAHLLNQRPEDARSLLLDVRPGTEPADLCAVALLLRAAAESYLGNHADADHLLRAAGGDYPQLAQLVAAIRAADPAPPLFAPLRVAGT</sequence>
<organism evidence="2 3">
    <name type="scientific">Micromonospora tulbaghiae</name>
    <dbReference type="NCBI Taxonomy" id="479978"/>
    <lineage>
        <taxon>Bacteria</taxon>
        <taxon>Bacillati</taxon>
        <taxon>Actinomycetota</taxon>
        <taxon>Actinomycetes</taxon>
        <taxon>Micromonosporales</taxon>
        <taxon>Micromonosporaceae</taxon>
        <taxon>Micromonospora</taxon>
    </lineage>
</organism>
<gene>
    <name evidence="2" type="ORF">GA0070562_0744</name>
</gene>
<feature type="transmembrane region" description="Helical" evidence="1">
    <location>
        <begin position="42"/>
        <end position="59"/>
    </location>
</feature>
<proteinExistence type="predicted"/>